<dbReference type="PANTHER" id="PTHR45702:SF2">
    <property type="entry name" value="KUZBANIAN, ISOFORM A"/>
    <property type="match status" value="1"/>
</dbReference>
<proteinExistence type="predicted"/>
<evidence type="ECO:0000256" key="1">
    <source>
        <dbReference type="PROSITE-ProRule" id="PRU00276"/>
    </source>
</evidence>
<evidence type="ECO:0000256" key="4">
    <source>
        <dbReference type="SAM" id="SignalP"/>
    </source>
</evidence>
<evidence type="ECO:0000256" key="2">
    <source>
        <dbReference type="SAM" id="MobiDB-lite"/>
    </source>
</evidence>
<dbReference type="InterPro" id="IPR024079">
    <property type="entry name" value="MetalloPept_cat_dom_sf"/>
</dbReference>
<dbReference type="PROSITE" id="PS50215">
    <property type="entry name" value="ADAM_MEPRO"/>
    <property type="match status" value="1"/>
</dbReference>
<feature type="compositionally biased region" description="Low complexity" evidence="2">
    <location>
        <begin position="614"/>
        <end position="632"/>
    </location>
</feature>
<dbReference type="PANTHER" id="PTHR45702">
    <property type="entry name" value="ADAM10/ADAM17 METALLOPEPTIDASE FAMILY MEMBER"/>
    <property type="match status" value="1"/>
</dbReference>
<dbReference type="SUPFAM" id="SSF55486">
    <property type="entry name" value="Metalloproteases ('zincins'), catalytic domain"/>
    <property type="match status" value="1"/>
</dbReference>
<keyword evidence="7" id="KW-1185">Reference proteome</keyword>
<dbReference type="InterPro" id="IPR001590">
    <property type="entry name" value="Peptidase_M12B"/>
</dbReference>
<keyword evidence="1" id="KW-0479">Metal-binding</keyword>
<evidence type="ECO:0000256" key="3">
    <source>
        <dbReference type="SAM" id="Phobius"/>
    </source>
</evidence>
<dbReference type="InterPro" id="IPR049038">
    <property type="entry name" value="ADAM10_Cys-rich"/>
</dbReference>
<keyword evidence="4" id="KW-0732">Signal</keyword>
<feature type="binding site" evidence="1">
    <location>
        <position position="338"/>
    </location>
    <ligand>
        <name>Zn(2+)</name>
        <dbReference type="ChEBI" id="CHEBI:29105"/>
        <note>catalytic</note>
    </ligand>
</feature>
<feature type="binding site" evidence="1">
    <location>
        <position position="334"/>
    </location>
    <ligand>
        <name>Zn(2+)</name>
        <dbReference type="ChEBI" id="CHEBI:29105"/>
        <note>catalytic</note>
    </ligand>
</feature>
<dbReference type="EMBL" id="CP111017">
    <property type="protein sequence ID" value="WAR08948.1"/>
    <property type="molecule type" value="Genomic_DNA"/>
</dbReference>
<sequence length="656" mass="74487">MVLFIPVRCLITVVQILLTDISAARLSYQDEQGWRFKPIYYNREELQLNYTRYKSHNTSLNISFHALNRDFFLNLHAIQPSSIEYTVNENHTKSSSYKSSILVGQVTGLRDSLVTCTVQNGILQEILHYISSSKPLLSHLYHYSTAMKVENLTSHEEWVCHGKEGQSQKKQNKIRAVNEIHYMIRDHMKVLNDVFEGTKFTVNHGKADEFTINGFQFEVDHNFNDYDYEYPDYNYTDGDYNTNTDHNFTDYKDSDYPATSNIQKQHYCLSVLFTARSITHGLTPVPIYGLAYSPNDENPHTGICSPVNVAFVNLYVSEKVPYQPNTMTKLVFAHEVAHTFGAPHDNNKTACGEYSVLKESDAGYFLMHEVAVTGDLRNNFKFSNCSFDKIETVLARETSTSCFKVQAKDLAVVEIPNCNRSVCDLIGWHECELANGATKLTIKEKEELCYVGCQKTKSSQCISTNDASARAQFPELDHLLTTIAERDGWEDTSIRVPVGTPCNRMTGYCDVFQRCRGVDPDTPLSKLKRCFKQGGDCISVLLDFLSSKSGLIILAIVAGVILTFTCLVKCLSIHTKSSNPHLELKHPHKSVRESAIGVRHSVVRMGGSVRYSASHMRNSMRNSFRNSRRQSQTLSRENNRNVNDEDVQELKQLRPE</sequence>
<accession>A0ABY7EJX6</accession>
<feature type="region of interest" description="Disordered" evidence="2">
    <location>
        <begin position="614"/>
        <end position="656"/>
    </location>
</feature>
<reference evidence="6" key="1">
    <citation type="submission" date="2022-11" db="EMBL/GenBank/DDBJ databases">
        <title>Centuries of genome instability and evolution in soft-shell clam transmissible cancer (bioRxiv).</title>
        <authorList>
            <person name="Hart S.F.M."/>
            <person name="Yonemitsu M.A."/>
            <person name="Giersch R.M."/>
            <person name="Beal B.F."/>
            <person name="Arriagada G."/>
            <person name="Davis B.W."/>
            <person name="Ostrander E.A."/>
            <person name="Goff S.P."/>
            <person name="Metzger M.J."/>
        </authorList>
    </citation>
    <scope>NUCLEOTIDE SEQUENCE</scope>
    <source>
        <strain evidence="6">MELC-2E11</strain>
        <tissue evidence="6">Siphon/mantle</tissue>
    </source>
</reference>
<name>A0ABY7EJX6_MYAAR</name>
<dbReference type="Gene3D" id="3.40.390.10">
    <property type="entry name" value="Collagenase (Catalytic Domain)"/>
    <property type="match status" value="1"/>
</dbReference>
<dbReference type="Proteomes" id="UP001164746">
    <property type="component" value="Chromosome 6"/>
</dbReference>
<organism evidence="6 7">
    <name type="scientific">Mya arenaria</name>
    <name type="common">Soft-shell clam</name>
    <dbReference type="NCBI Taxonomy" id="6604"/>
    <lineage>
        <taxon>Eukaryota</taxon>
        <taxon>Metazoa</taxon>
        <taxon>Spiralia</taxon>
        <taxon>Lophotrochozoa</taxon>
        <taxon>Mollusca</taxon>
        <taxon>Bivalvia</taxon>
        <taxon>Autobranchia</taxon>
        <taxon>Heteroconchia</taxon>
        <taxon>Euheterodonta</taxon>
        <taxon>Imparidentia</taxon>
        <taxon>Neoheterodontei</taxon>
        <taxon>Myida</taxon>
        <taxon>Myoidea</taxon>
        <taxon>Myidae</taxon>
        <taxon>Mya</taxon>
    </lineage>
</organism>
<keyword evidence="3" id="KW-0472">Membrane</keyword>
<feature type="signal peptide" evidence="4">
    <location>
        <begin position="1"/>
        <end position="23"/>
    </location>
</feature>
<gene>
    <name evidence="6" type="ORF">MAR_018906</name>
</gene>
<evidence type="ECO:0000259" key="5">
    <source>
        <dbReference type="PROSITE" id="PS50215"/>
    </source>
</evidence>
<keyword evidence="3" id="KW-0812">Transmembrane</keyword>
<dbReference type="InterPro" id="IPR051489">
    <property type="entry name" value="ADAM_Metalloproteinase"/>
</dbReference>
<feature type="active site" evidence="1">
    <location>
        <position position="335"/>
    </location>
</feature>
<keyword evidence="1" id="KW-0862">Zinc</keyword>
<keyword evidence="3" id="KW-1133">Transmembrane helix</keyword>
<feature type="chain" id="PRO_5046015522" evidence="4">
    <location>
        <begin position="24"/>
        <end position="656"/>
    </location>
</feature>
<evidence type="ECO:0000313" key="6">
    <source>
        <dbReference type="EMBL" id="WAR08948.1"/>
    </source>
</evidence>
<dbReference type="Pfam" id="PF13574">
    <property type="entry name" value="Reprolysin_2"/>
    <property type="match status" value="1"/>
</dbReference>
<feature type="binding site" evidence="1">
    <location>
        <position position="344"/>
    </location>
    <ligand>
        <name>Zn(2+)</name>
        <dbReference type="ChEBI" id="CHEBI:29105"/>
        <note>catalytic</note>
    </ligand>
</feature>
<feature type="transmembrane region" description="Helical" evidence="3">
    <location>
        <begin position="551"/>
        <end position="571"/>
    </location>
</feature>
<feature type="domain" description="Peptidase M12B" evidence="5">
    <location>
        <begin position="243"/>
        <end position="406"/>
    </location>
</feature>
<dbReference type="Pfam" id="PF21299">
    <property type="entry name" value="ADAM10_Cys-rich"/>
    <property type="match status" value="1"/>
</dbReference>
<evidence type="ECO:0000313" key="7">
    <source>
        <dbReference type="Proteomes" id="UP001164746"/>
    </source>
</evidence>
<protein>
    <submittedName>
        <fullName evidence="6">ADA10-like protein</fullName>
    </submittedName>
</protein>
<feature type="compositionally biased region" description="Basic and acidic residues" evidence="2">
    <location>
        <begin position="637"/>
        <end position="656"/>
    </location>
</feature>
<comment type="caution">
    <text evidence="1">Lacks conserved residue(s) required for the propagation of feature annotation.</text>
</comment>